<organism evidence="1 2">
    <name type="scientific">Vibrio maritimus</name>
    <dbReference type="NCBI Taxonomy" id="990268"/>
    <lineage>
        <taxon>Bacteria</taxon>
        <taxon>Pseudomonadati</taxon>
        <taxon>Pseudomonadota</taxon>
        <taxon>Gammaproteobacteria</taxon>
        <taxon>Vibrionales</taxon>
        <taxon>Vibrionaceae</taxon>
        <taxon>Vibrio</taxon>
    </lineage>
</organism>
<dbReference type="Proteomes" id="UP000029228">
    <property type="component" value="Unassembled WGS sequence"/>
</dbReference>
<comment type="caution">
    <text evidence="1">The sequence shown here is derived from an EMBL/GenBank/DDBJ whole genome shotgun (WGS) entry which is preliminary data.</text>
</comment>
<gene>
    <name evidence="1" type="ORF">JCM19235_1707</name>
</gene>
<dbReference type="AlphaFoldDB" id="A0A090S2U9"/>
<reference evidence="1 2" key="1">
    <citation type="submission" date="2014-09" db="EMBL/GenBank/DDBJ databases">
        <title>Vibrio maritimus JCM 19235. (C45) whole genome shotgun sequence.</title>
        <authorList>
            <person name="Sawabe T."/>
            <person name="Meirelles P."/>
            <person name="Nakanishi M."/>
            <person name="Sayaka M."/>
            <person name="Hattori M."/>
            <person name="Ohkuma M."/>
        </authorList>
    </citation>
    <scope>NUCLEOTIDE SEQUENCE [LARGE SCALE GENOMIC DNA]</scope>
    <source>
        <strain evidence="2">JCM19235</strain>
    </source>
</reference>
<proteinExistence type="predicted"/>
<protein>
    <submittedName>
        <fullName evidence="1">Uncharacterized protein</fullName>
    </submittedName>
</protein>
<accession>A0A090S2U9</accession>
<dbReference type="EMBL" id="BBMR01000010">
    <property type="protein sequence ID" value="GAL21881.1"/>
    <property type="molecule type" value="Genomic_DNA"/>
</dbReference>
<sequence>MFKKLLNTLSDAIEFRSRIWVVHVSESFLKDQSFVVNEDQFSSPLSWMKSKGYDESMLEKVELMKPSQIVVVELGGATHQLMRVK</sequence>
<evidence type="ECO:0000313" key="2">
    <source>
        <dbReference type="Proteomes" id="UP000029228"/>
    </source>
</evidence>
<evidence type="ECO:0000313" key="1">
    <source>
        <dbReference type="EMBL" id="GAL21881.1"/>
    </source>
</evidence>
<name>A0A090S2U9_9VIBR</name>
<keyword evidence="2" id="KW-1185">Reference proteome</keyword>